<dbReference type="CDD" id="cd09076">
    <property type="entry name" value="L1-EN"/>
    <property type="match status" value="1"/>
</dbReference>
<evidence type="ECO:0000259" key="2">
    <source>
        <dbReference type="PROSITE" id="PS50878"/>
    </source>
</evidence>
<proteinExistence type="predicted"/>
<dbReference type="GO" id="GO:0071897">
    <property type="term" value="P:DNA biosynthetic process"/>
    <property type="evidence" value="ECO:0007669"/>
    <property type="project" value="UniProtKB-ARBA"/>
</dbReference>
<dbReference type="Proteomes" id="UP001153954">
    <property type="component" value="Unassembled WGS sequence"/>
</dbReference>
<dbReference type="Pfam" id="PF03372">
    <property type="entry name" value="Exo_endo_phos"/>
    <property type="match status" value="1"/>
</dbReference>
<evidence type="ECO:0000313" key="3">
    <source>
        <dbReference type="EMBL" id="CAH2086017.1"/>
    </source>
</evidence>
<gene>
    <name evidence="3" type="ORF">EEDITHA_LOCUS2443</name>
</gene>
<dbReference type="InterPro" id="IPR036691">
    <property type="entry name" value="Endo/exonu/phosph_ase_sf"/>
</dbReference>
<dbReference type="Pfam" id="PF00078">
    <property type="entry name" value="RVT_1"/>
    <property type="match status" value="1"/>
</dbReference>
<evidence type="ECO:0000256" key="1">
    <source>
        <dbReference type="SAM" id="MobiDB-lite"/>
    </source>
</evidence>
<sequence length="981" mass="113484">MDSTTQTSAPSSQRPLNGTGVLRIPGWKHKKETFRIGTWNARGMRRDGKVENIAIEMARLNIDVLGISDTKIPGTGKIHTVKNCIVYYSGSDCSKERYGVAIAVSQRIEPAITNVIPISNRAMMLQINTKPRKLNVIQVYAPTADKDTAVVNDFYADVNKLYQLTKKEEINVVMGDLNARVGSGEVPGTVGKFGLGARNERGDLLVQFCQEKELVIANTLFQLPPRRLYTWTSPAHMKDNIVRNQIDYVMLNKRFRNSIKCAKTYPGADIGSDHHPVIVDLSCQLKYILKSKSQSKGIDVQKLREPNVRIRVYNHINEWAVVNKNTNDPREIWTSLKSKFSIINHKLICRSGVRKKQVWMTDEIIDLIEERRLHKTSNIVKYKELDRQIRNKCRTTRLQWYESRCEKIELLMKRHDSFQLHKEIKDMANLHRKRRQTFLTDNMGNIILDPQLRKKHWENYVEVMFSDSTRGVMGDYNPTTGPNILRSEVQRALHRAKTGKAFGPDEITCDVLKLLEHDNIDALTNMFNLIYDSGEIPDDWLKSVFITLPKKPNARKCSDYRTISLMSHVLKIFLSIIHDRIRAKCDDQLGASQFGFRSGMGTREAQFALNVLVQKCRDKQRNVYLCFIDYEKAFDRVKHEELMNILENIGLDDKDLRIIRSLYWNQSATVRVDGEQTDPISIQRGVRQGCIMSPILFNCCSEVIVKEALEDVEHGVVINGQFMNNIRYADDTVLIASTEEGLCEIVNRVSLHSKKFGLNMNVSKTKVMVISHSQKILANIQVDGITLENVDKYRYLGSWLTDTWESDTEIRAHIEVARASFTNMQKVLCCRQLSIELRTRLLQCYIWPVVLYGCEAWTIKAELRKKIEAFEMWSYRRMLRISWTDKVTNLEVLRRMGKNLELIRTIKQRKTAYLGHVLRHDRYSLLQIIMMGNVPGKRKPGRRKMSWLHNIREWTGIKTVEQLFRLALDKEKYKKLTANLQ</sequence>
<dbReference type="GO" id="GO:0003824">
    <property type="term" value="F:catalytic activity"/>
    <property type="evidence" value="ECO:0007669"/>
    <property type="project" value="InterPro"/>
</dbReference>
<dbReference type="SUPFAM" id="SSF56219">
    <property type="entry name" value="DNase I-like"/>
    <property type="match status" value="1"/>
</dbReference>
<dbReference type="SUPFAM" id="SSF56672">
    <property type="entry name" value="DNA/RNA polymerases"/>
    <property type="match status" value="1"/>
</dbReference>
<organism evidence="3 4">
    <name type="scientific">Euphydryas editha</name>
    <name type="common">Edith's checkerspot</name>
    <dbReference type="NCBI Taxonomy" id="104508"/>
    <lineage>
        <taxon>Eukaryota</taxon>
        <taxon>Metazoa</taxon>
        <taxon>Ecdysozoa</taxon>
        <taxon>Arthropoda</taxon>
        <taxon>Hexapoda</taxon>
        <taxon>Insecta</taxon>
        <taxon>Pterygota</taxon>
        <taxon>Neoptera</taxon>
        <taxon>Endopterygota</taxon>
        <taxon>Lepidoptera</taxon>
        <taxon>Glossata</taxon>
        <taxon>Ditrysia</taxon>
        <taxon>Papilionoidea</taxon>
        <taxon>Nymphalidae</taxon>
        <taxon>Nymphalinae</taxon>
        <taxon>Euphydryas</taxon>
    </lineage>
</organism>
<feature type="domain" description="Reverse transcriptase" evidence="2">
    <location>
        <begin position="529"/>
        <end position="800"/>
    </location>
</feature>
<dbReference type="PROSITE" id="PS50878">
    <property type="entry name" value="RT_POL"/>
    <property type="match status" value="1"/>
</dbReference>
<dbReference type="InterPro" id="IPR000477">
    <property type="entry name" value="RT_dom"/>
</dbReference>
<dbReference type="PANTHER" id="PTHR47027">
    <property type="entry name" value="REVERSE TRANSCRIPTASE DOMAIN-CONTAINING PROTEIN"/>
    <property type="match status" value="1"/>
</dbReference>
<feature type="compositionally biased region" description="Polar residues" evidence="1">
    <location>
        <begin position="1"/>
        <end position="16"/>
    </location>
</feature>
<comment type="caution">
    <text evidence="3">The sequence shown here is derived from an EMBL/GenBank/DDBJ whole genome shotgun (WGS) entry which is preliminary data.</text>
</comment>
<name>A0AAU9TKH3_EUPED</name>
<dbReference type="EMBL" id="CAKOGL010000005">
    <property type="protein sequence ID" value="CAH2086017.1"/>
    <property type="molecule type" value="Genomic_DNA"/>
</dbReference>
<dbReference type="InterPro" id="IPR005135">
    <property type="entry name" value="Endo/exonuclease/phosphatase"/>
</dbReference>
<protein>
    <recommendedName>
        <fullName evidence="2">Reverse transcriptase domain-containing protein</fullName>
    </recommendedName>
</protein>
<reference evidence="3" key="1">
    <citation type="submission" date="2022-03" db="EMBL/GenBank/DDBJ databases">
        <authorList>
            <person name="Tunstrom K."/>
        </authorList>
    </citation>
    <scope>NUCLEOTIDE SEQUENCE</scope>
</reference>
<dbReference type="CDD" id="cd01650">
    <property type="entry name" value="RT_nLTR_like"/>
    <property type="match status" value="1"/>
</dbReference>
<dbReference type="AlphaFoldDB" id="A0AAU9TKH3"/>
<dbReference type="Gene3D" id="3.60.10.10">
    <property type="entry name" value="Endonuclease/exonuclease/phosphatase"/>
    <property type="match status" value="1"/>
</dbReference>
<feature type="region of interest" description="Disordered" evidence="1">
    <location>
        <begin position="1"/>
        <end position="22"/>
    </location>
</feature>
<dbReference type="PANTHER" id="PTHR47027:SF8">
    <property type="entry name" value="RIBONUCLEASE H"/>
    <property type="match status" value="1"/>
</dbReference>
<accession>A0AAU9TKH3</accession>
<dbReference type="InterPro" id="IPR043502">
    <property type="entry name" value="DNA/RNA_pol_sf"/>
</dbReference>
<keyword evidence="4" id="KW-1185">Reference proteome</keyword>
<evidence type="ECO:0000313" key="4">
    <source>
        <dbReference type="Proteomes" id="UP001153954"/>
    </source>
</evidence>